<dbReference type="EMBL" id="JAULSR010000007">
    <property type="protein sequence ID" value="KAK0615286.1"/>
    <property type="molecule type" value="Genomic_DNA"/>
</dbReference>
<feature type="signal peptide" evidence="1">
    <location>
        <begin position="1"/>
        <end position="24"/>
    </location>
</feature>
<feature type="chain" id="PRO_5041254871" description="Secreted protein" evidence="1">
    <location>
        <begin position="25"/>
        <end position="122"/>
    </location>
</feature>
<evidence type="ECO:0000256" key="1">
    <source>
        <dbReference type="SAM" id="SignalP"/>
    </source>
</evidence>
<evidence type="ECO:0000313" key="2">
    <source>
        <dbReference type="EMBL" id="KAK0615286.1"/>
    </source>
</evidence>
<name>A0AA39WH48_9PEZI</name>
<dbReference type="AlphaFoldDB" id="A0AA39WH48"/>
<sequence length="122" mass="13366">MLFFTITHLSFVLQCLSFSRISAAAAVLDRTLAVGHALGTRDSTPNPAKTRRRQACGDTSAIYVRNDNDHDLDLNCLYDVSAFAYAAMRLCCGEMSSAVSGQQFTDRGYNVIVSWGNFTVTD</sequence>
<dbReference type="Proteomes" id="UP001174934">
    <property type="component" value="Unassembled WGS sequence"/>
</dbReference>
<evidence type="ECO:0000313" key="3">
    <source>
        <dbReference type="Proteomes" id="UP001174934"/>
    </source>
</evidence>
<protein>
    <recommendedName>
        <fullName evidence="4">Secreted protein</fullName>
    </recommendedName>
</protein>
<evidence type="ECO:0008006" key="4">
    <source>
        <dbReference type="Google" id="ProtNLM"/>
    </source>
</evidence>
<organism evidence="2 3">
    <name type="scientific">Bombardia bombarda</name>
    <dbReference type="NCBI Taxonomy" id="252184"/>
    <lineage>
        <taxon>Eukaryota</taxon>
        <taxon>Fungi</taxon>
        <taxon>Dikarya</taxon>
        <taxon>Ascomycota</taxon>
        <taxon>Pezizomycotina</taxon>
        <taxon>Sordariomycetes</taxon>
        <taxon>Sordariomycetidae</taxon>
        <taxon>Sordariales</taxon>
        <taxon>Lasiosphaeriaceae</taxon>
        <taxon>Bombardia</taxon>
    </lineage>
</organism>
<accession>A0AA39WH48</accession>
<comment type="caution">
    <text evidence="2">The sequence shown here is derived from an EMBL/GenBank/DDBJ whole genome shotgun (WGS) entry which is preliminary data.</text>
</comment>
<keyword evidence="1" id="KW-0732">Signal</keyword>
<reference evidence="2" key="1">
    <citation type="submission" date="2023-06" db="EMBL/GenBank/DDBJ databases">
        <title>Genome-scale phylogeny and comparative genomics of the fungal order Sordariales.</title>
        <authorList>
            <consortium name="Lawrence Berkeley National Laboratory"/>
            <person name="Hensen N."/>
            <person name="Bonometti L."/>
            <person name="Westerberg I."/>
            <person name="Brannstrom I.O."/>
            <person name="Guillou S."/>
            <person name="Cros-Aarteil S."/>
            <person name="Calhoun S."/>
            <person name="Haridas S."/>
            <person name="Kuo A."/>
            <person name="Mondo S."/>
            <person name="Pangilinan J."/>
            <person name="Riley R."/>
            <person name="LaButti K."/>
            <person name="Andreopoulos B."/>
            <person name="Lipzen A."/>
            <person name="Chen C."/>
            <person name="Yanf M."/>
            <person name="Daum C."/>
            <person name="Ng V."/>
            <person name="Clum A."/>
            <person name="Steindorff A."/>
            <person name="Ohm R."/>
            <person name="Martin F."/>
            <person name="Silar P."/>
            <person name="Natvig D."/>
            <person name="Lalanne C."/>
            <person name="Gautier V."/>
            <person name="Ament-velasquez S.L."/>
            <person name="Kruys A."/>
            <person name="Hutchinson M.I."/>
            <person name="Powell A.J."/>
            <person name="Barry K."/>
            <person name="Miller A.N."/>
            <person name="Grigoriev I.V."/>
            <person name="Debuchy R."/>
            <person name="Gladieux P."/>
            <person name="Thoren M.H."/>
            <person name="Johannesson H."/>
        </authorList>
    </citation>
    <scope>NUCLEOTIDE SEQUENCE</scope>
    <source>
        <strain evidence="2">SMH3391-2</strain>
    </source>
</reference>
<proteinExistence type="predicted"/>
<gene>
    <name evidence="2" type="ORF">B0T17DRAFT_620076</name>
</gene>
<keyword evidence="3" id="KW-1185">Reference proteome</keyword>